<dbReference type="GO" id="GO:0080044">
    <property type="term" value="F:quercetin 7-O-glucosyltransferase activity"/>
    <property type="evidence" value="ECO:0007669"/>
    <property type="project" value="TreeGrafter"/>
</dbReference>
<evidence type="ECO:0000313" key="3">
    <source>
        <dbReference type="Proteomes" id="UP001180020"/>
    </source>
</evidence>
<gene>
    <name evidence="2" type="primary">UGT83A1</name>
    <name evidence="2" type="ORF">QJS10_CPB17g01972</name>
</gene>
<evidence type="ECO:0000313" key="2">
    <source>
        <dbReference type="EMBL" id="KAK1292280.1"/>
    </source>
</evidence>
<protein>
    <submittedName>
        <fullName evidence="2">UDP-glycosyltransferase 83A1</fullName>
    </submittedName>
</protein>
<comment type="caution">
    <text evidence="2">The sequence shown here is derived from an EMBL/GenBank/DDBJ whole genome shotgun (WGS) entry which is preliminary data.</text>
</comment>
<dbReference type="SUPFAM" id="SSF53756">
    <property type="entry name" value="UDP-Glycosyltransferase/glycogen phosphorylase"/>
    <property type="match status" value="1"/>
</dbReference>
<dbReference type="AlphaFoldDB" id="A0AAV9CTP7"/>
<dbReference type="PANTHER" id="PTHR11926">
    <property type="entry name" value="GLUCOSYL/GLUCURONOSYL TRANSFERASES"/>
    <property type="match status" value="1"/>
</dbReference>
<comment type="similarity">
    <text evidence="1">Belongs to the UDP-glycosyltransferase family.</text>
</comment>
<organism evidence="2 3">
    <name type="scientific">Acorus calamus</name>
    <name type="common">Sweet flag</name>
    <dbReference type="NCBI Taxonomy" id="4465"/>
    <lineage>
        <taxon>Eukaryota</taxon>
        <taxon>Viridiplantae</taxon>
        <taxon>Streptophyta</taxon>
        <taxon>Embryophyta</taxon>
        <taxon>Tracheophyta</taxon>
        <taxon>Spermatophyta</taxon>
        <taxon>Magnoliopsida</taxon>
        <taxon>Liliopsida</taxon>
        <taxon>Acoraceae</taxon>
        <taxon>Acorus</taxon>
    </lineage>
</organism>
<dbReference type="EMBL" id="JAUJYO010000017">
    <property type="protein sequence ID" value="KAK1292280.1"/>
    <property type="molecule type" value="Genomic_DNA"/>
</dbReference>
<accession>A0AAV9CTP7</accession>
<proteinExistence type="inferred from homology"/>
<dbReference type="Gene3D" id="3.40.50.2000">
    <property type="entry name" value="Glycogen Phosphorylase B"/>
    <property type="match status" value="1"/>
</dbReference>
<name>A0AAV9CTP7_ACOCL</name>
<dbReference type="Proteomes" id="UP001180020">
    <property type="component" value="Unassembled WGS sequence"/>
</dbReference>
<dbReference type="GO" id="GO:0080043">
    <property type="term" value="F:quercetin 3-O-glucosyltransferase activity"/>
    <property type="evidence" value="ECO:0007669"/>
    <property type="project" value="TreeGrafter"/>
</dbReference>
<evidence type="ECO:0000256" key="1">
    <source>
        <dbReference type="ARBA" id="ARBA00009995"/>
    </source>
</evidence>
<sequence length="172" mass="18464">MGSSSPPRPSPLPHAVVLPYPAQGHVIPLMELSHRLVDSGFSVTFVNTHFDHALVRASLPGLRPETGPLPLMSIPDGLDPGADRNDLGRLTLALLERMRRHLEELIRAASADPDRGPVTCVIADQSMPWALDVAKRMGLRGVAFWPASAGLLKTMLGIPSMIEDGIISADDV</sequence>
<reference evidence="2" key="1">
    <citation type="journal article" date="2023" name="Nat. Commun.">
        <title>Diploid and tetraploid genomes of Acorus and the evolution of monocots.</title>
        <authorList>
            <person name="Ma L."/>
            <person name="Liu K.W."/>
            <person name="Li Z."/>
            <person name="Hsiao Y.Y."/>
            <person name="Qi Y."/>
            <person name="Fu T."/>
            <person name="Tang G.D."/>
            <person name="Zhang D."/>
            <person name="Sun W.H."/>
            <person name="Liu D.K."/>
            <person name="Li Y."/>
            <person name="Chen G.Z."/>
            <person name="Liu X.D."/>
            <person name="Liao X.Y."/>
            <person name="Jiang Y.T."/>
            <person name="Yu X."/>
            <person name="Hao Y."/>
            <person name="Huang J."/>
            <person name="Zhao X.W."/>
            <person name="Ke S."/>
            <person name="Chen Y.Y."/>
            <person name="Wu W.L."/>
            <person name="Hsu J.L."/>
            <person name="Lin Y.F."/>
            <person name="Huang M.D."/>
            <person name="Li C.Y."/>
            <person name="Huang L."/>
            <person name="Wang Z.W."/>
            <person name="Zhao X."/>
            <person name="Zhong W.Y."/>
            <person name="Peng D.H."/>
            <person name="Ahmad S."/>
            <person name="Lan S."/>
            <person name="Zhang J.S."/>
            <person name="Tsai W.C."/>
            <person name="Van de Peer Y."/>
            <person name="Liu Z.J."/>
        </authorList>
    </citation>
    <scope>NUCLEOTIDE SEQUENCE</scope>
    <source>
        <strain evidence="2">CP</strain>
    </source>
</reference>
<keyword evidence="3" id="KW-1185">Reference proteome</keyword>
<reference evidence="2" key="2">
    <citation type="submission" date="2023-06" db="EMBL/GenBank/DDBJ databases">
        <authorList>
            <person name="Ma L."/>
            <person name="Liu K.-W."/>
            <person name="Li Z."/>
            <person name="Hsiao Y.-Y."/>
            <person name="Qi Y."/>
            <person name="Fu T."/>
            <person name="Tang G."/>
            <person name="Zhang D."/>
            <person name="Sun W.-H."/>
            <person name="Liu D.-K."/>
            <person name="Li Y."/>
            <person name="Chen G.-Z."/>
            <person name="Liu X.-D."/>
            <person name="Liao X.-Y."/>
            <person name="Jiang Y.-T."/>
            <person name="Yu X."/>
            <person name="Hao Y."/>
            <person name="Huang J."/>
            <person name="Zhao X.-W."/>
            <person name="Ke S."/>
            <person name="Chen Y.-Y."/>
            <person name="Wu W.-L."/>
            <person name="Hsu J.-L."/>
            <person name="Lin Y.-F."/>
            <person name="Huang M.-D."/>
            <person name="Li C.-Y."/>
            <person name="Huang L."/>
            <person name="Wang Z.-W."/>
            <person name="Zhao X."/>
            <person name="Zhong W.-Y."/>
            <person name="Peng D.-H."/>
            <person name="Ahmad S."/>
            <person name="Lan S."/>
            <person name="Zhang J.-S."/>
            <person name="Tsai W.-C."/>
            <person name="Van De Peer Y."/>
            <person name="Liu Z.-J."/>
        </authorList>
    </citation>
    <scope>NUCLEOTIDE SEQUENCE</scope>
    <source>
        <strain evidence="2">CP</strain>
        <tissue evidence="2">Leaves</tissue>
    </source>
</reference>
<dbReference type="PANTHER" id="PTHR11926:SF1412">
    <property type="entry name" value="UDP-GLYCOSYLTRANSFERASE 83A1-LIKE"/>
    <property type="match status" value="1"/>
</dbReference>